<name>A0A165FGU8_XYLHT</name>
<accession>A0A165FGU8</accession>
<dbReference type="GO" id="GO:0016747">
    <property type="term" value="F:acyltransferase activity, transferring groups other than amino-acyl groups"/>
    <property type="evidence" value="ECO:0007669"/>
    <property type="project" value="InterPro"/>
</dbReference>
<dbReference type="OMA" id="DMVWWAG"/>
<evidence type="ECO:0000259" key="2">
    <source>
        <dbReference type="PROSITE" id="PS51186"/>
    </source>
</evidence>
<dbReference type="GeneID" id="28898304"/>
<dbReference type="CDD" id="cd04301">
    <property type="entry name" value="NAT_SF"/>
    <property type="match status" value="1"/>
</dbReference>
<evidence type="ECO:0000313" key="3">
    <source>
        <dbReference type="EMBL" id="KZF20962.1"/>
    </source>
</evidence>
<dbReference type="AlphaFoldDB" id="A0A165FGU8"/>
<dbReference type="PANTHER" id="PTHR43233:SF1">
    <property type="entry name" value="FAMILY N-ACETYLTRANSFERASE, PUTATIVE (AFU_ORTHOLOGUE AFUA_6G03350)-RELATED"/>
    <property type="match status" value="1"/>
</dbReference>
<reference evidence="3 4" key="1">
    <citation type="journal article" date="2016" name="Fungal Biol.">
        <title>The genome of Xylona heveae provides a window into fungal endophytism.</title>
        <authorList>
            <person name="Gazis R."/>
            <person name="Kuo A."/>
            <person name="Riley R."/>
            <person name="LaButti K."/>
            <person name="Lipzen A."/>
            <person name="Lin J."/>
            <person name="Amirebrahimi M."/>
            <person name="Hesse C.N."/>
            <person name="Spatafora J.W."/>
            <person name="Henrissat B."/>
            <person name="Hainaut M."/>
            <person name="Grigoriev I.V."/>
            <person name="Hibbett D.S."/>
        </authorList>
    </citation>
    <scope>NUCLEOTIDE SEQUENCE [LARGE SCALE GENOMIC DNA]</scope>
    <source>
        <strain evidence="3 4">TC161</strain>
    </source>
</reference>
<evidence type="ECO:0000256" key="1">
    <source>
        <dbReference type="SAM" id="MobiDB-lite"/>
    </source>
</evidence>
<proteinExistence type="predicted"/>
<dbReference type="RefSeq" id="XP_018186517.1">
    <property type="nucleotide sequence ID" value="XM_018333167.1"/>
</dbReference>
<dbReference type="Pfam" id="PF13508">
    <property type="entry name" value="Acetyltransf_7"/>
    <property type="match status" value="1"/>
</dbReference>
<dbReference type="Proteomes" id="UP000076632">
    <property type="component" value="Unassembled WGS sequence"/>
</dbReference>
<dbReference type="OrthoDB" id="10039976at2759"/>
<dbReference type="PROSITE" id="PS51186">
    <property type="entry name" value="GNAT"/>
    <property type="match status" value="1"/>
</dbReference>
<dbReference type="PANTHER" id="PTHR43233">
    <property type="entry name" value="FAMILY N-ACETYLTRANSFERASE, PUTATIVE (AFU_ORTHOLOGUE AFUA_6G03350)-RELATED"/>
    <property type="match status" value="1"/>
</dbReference>
<dbReference type="STRING" id="1328760.A0A165FGU8"/>
<keyword evidence="4" id="KW-1185">Reference proteome</keyword>
<dbReference type="SUPFAM" id="SSF55729">
    <property type="entry name" value="Acyl-CoA N-acyltransferases (Nat)"/>
    <property type="match status" value="1"/>
</dbReference>
<dbReference type="InterPro" id="IPR016181">
    <property type="entry name" value="Acyl_CoA_acyltransferase"/>
</dbReference>
<gene>
    <name evidence="3" type="ORF">L228DRAFT_249800</name>
</gene>
<dbReference type="InterPro" id="IPR000182">
    <property type="entry name" value="GNAT_dom"/>
</dbReference>
<protein>
    <recommendedName>
        <fullName evidence="2">N-acetyltransferase domain-containing protein</fullName>
    </recommendedName>
</protein>
<dbReference type="Gene3D" id="3.40.630.30">
    <property type="match status" value="1"/>
</dbReference>
<dbReference type="InterPro" id="IPR053144">
    <property type="entry name" value="Acetyltransferase_Butenolide"/>
</dbReference>
<dbReference type="EMBL" id="KV407462">
    <property type="protein sequence ID" value="KZF20962.1"/>
    <property type="molecule type" value="Genomic_DNA"/>
</dbReference>
<dbReference type="InParanoid" id="A0A165FGU8"/>
<organism evidence="3 4">
    <name type="scientific">Xylona heveae (strain CBS 132557 / TC161)</name>
    <dbReference type="NCBI Taxonomy" id="1328760"/>
    <lineage>
        <taxon>Eukaryota</taxon>
        <taxon>Fungi</taxon>
        <taxon>Dikarya</taxon>
        <taxon>Ascomycota</taxon>
        <taxon>Pezizomycotina</taxon>
        <taxon>Xylonomycetes</taxon>
        <taxon>Xylonales</taxon>
        <taxon>Xylonaceae</taxon>
        <taxon>Xylona</taxon>
    </lineage>
</organism>
<feature type="domain" description="N-acetyltransferase" evidence="2">
    <location>
        <begin position="16"/>
        <end position="186"/>
    </location>
</feature>
<sequence>MSLPTETRNWVRDGFLISTDKTLLSIPAINAVFDQEYVYWTTAVPDEILQQIVDGSFCLGVYKTTTQSTHSTDPAVSETHSTTTNAGASVSTHLEQIGFARLVTDNTTIAFLTDLYVLPEYQGFGLGGWLIDCVDELLSPLPYLRWALLRTSSQKSKESYEKRLGMRVLDTVDVSQGTVVMGKKGRGAMG</sequence>
<evidence type="ECO:0000313" key="4">
    <source>
        <dbReference type="Proteomes" id="UP000076632"/>
    </source>
</evidence>
<feature type="region of interest" description="Disordered" evidence="1">
    <location>
        <begin position="67"/>
        <end position="87"/>
    </location>
</feature>